<comment type="caution">
    <text evidence="2">The sequence shown here is derived from an EMBL/GenBank/DDBJ whole genome shotgun (WGS) entry which is preliminary data.</text>
</comment>
<evidence type="ECO:0000259" key="1">
    <source>
        <dbReference type="Pfam" id="PF14028"/>
    </source>
</evidence>
<accession>A0ABV9RUY0</accession>
<reference evidence="3" key="1">
    <citation type="journal article" date="2019" name="Int. J. Syst. Evol. Microbiol.">
        <title>The Global Catalogue of Microorganisms (GCM) 10K type strain sequencing project: providing services to taxonomists for standard genome sequencing and annotation.</title>
        <authorList>
            <consortium name="The Broad Institute Genomics Platform"/>
            <consortium name="The Broad Institute Genome Sequencing Center for Infectious Disease"/>
            <person name="Wu L."/>
            <person name="Ma J."/>
        </authorList>
    </citation>
    <scope>NUCLEOTIDE SEQUENCE [LARGE SCALE GENOMIC DNA]</scope>
    <source>
        <strain evidence="3">ZS-22-S1</strain>
    </source>
</reference>
<evidence type="ECO:0000313" key="2">
    <source>
        <dbReference type="EMBL" id="MFC4852747.1"/>
    </source>
</evidence>
<gene>
    <name evidence="2" type="ORF">ACFPCV_04460</name>
</gene>
<protein>
    <submittedName>
        <fullName evidence="2">Thiopeptide-type bacteriocin biosynthesis protein</fullName>
    </submittedName>
</protein>
<organism evidence="2 3">
    <name type="scientific">Actinophytocola glycyrrhizae</name>
    <dbReference type="NCBI Taxonomy" id="2044873"/>
    <lineage>
        <taxon>Bacteria</taxon>
        <taxon>Bacillati</taxon>
        <taxon>Actinomycetota</taxon>
        <taxon>Actinomycetes</taxon>
        <taxon>Pseudonocardiales</taxon>
        <taxon>Pseudonocardiaceae</taxon>
    </lineage>
</organism>
<sequence>MRAPVGQVLPQRHGPVTGHWVQLGLAPTGSPPRALFGDLAALVREWRARQVVEDFFFMHKPPGIRARFAPAPGRAAIVRAELRGLVRGWCATGLVAGVEPGVYEPEEARFGGPGPMDHAHRMFTVDAVTWLEFHARPRQTPAWALSLAMLRAVFDAMAVDSGREQAIGARIAAAGRLVPREVTGAAAVVAGLRAWWHRPGALREDEVRRLAAAHAAQVTPLAAAWAAALRDGDVDEALAWYVVFHWNRGALSFGRQALLTEALSAVDWSRRDVC</sequence>
<dbReference type="RefSeq" id="WP_378054702.1">
    <property type="nucleotide sequence ID" value="NZ_JBHSIS010000002.1"/>
</dbReference>
<dbReference type="EMBL" id="JBHSIS010000002">
    <property type="protein sequence ID" value="MFC4852747.1"/>
    <property type="molecule type" value="Genomic_DNA"/>
</dbReference>
<feature type="domain" description="Thiopeptide-type bacteriocin biosynthesis" evidence="1">
    <location>
        <begin position="33"/>
        <end position="250"/>
    </location>
</feature>
<dbReference type="InterPro" id="IPR023809">
    <property type="entry name" value="Thiopep_bacteriocin_synth_dom"/>
</dbReference>
<keyword evidence="3" id="KW-1185">Reference proteome</keyword>
<dbReference type="Proteomes" id="UP001595859">
    <property type="component" value="Unassembled WGS sequence"/>
</dbReference>
<evidence type="ECO:0000313" key="3">
    <source>
        <dbReference type="Proteomes" id="UP001595859"/>
    </source>
</evidence>
<dbReference type="NCBIfam" id="TIGR03891">
    <property type="entry name" value="thiopep_ocin"/>
    <property type="match status" value="1"/>
</dbReference>
<dbReference type="Pfam" id="PF14028">
    <property type="entry name" value="Lant_dehydr_C"/>
    <property type="match status" value="1"/>
</dbReference>
<name>A0ABV9RUY0_9PSEU</name>
<proteinExistence type="predicted"/>